<dbReference type="InterPro" id="IPR002867">
    <property type="entry name" value="IBR_dom"/>
</dbReference>
<dbReference type="InterPro" id="IPR031127">
    <property type="entry name" value="E3_UB_ligase_RBR"/>
</dbReference>
<evidence type="ECO:0000256" key="5">
    <source>
        <dbReference type="ARBA" id="ARBA00022737"/>
    </source>
</evidence>
<evidence type="ECO:0000313" key="15">
    <source>
        <dbReference type="Proteomes" id="UP000613580"/>
    </source>
</evidence>
<dbReference type="PROSITE" id="PS00518">
    <property type="entry name" value="ZF_RING_1"/>
    <property type="match status" value="1"/>
</dbReference>
<sequence length="1298" mass="144371">MTHKLGKSGFVVSGPKPNGANAKNIGRLNWHGGRLRARQRSLGRKPRVKRPNAAQKLLRIVLGTSLVTYAAGIAIRNVVTGFESCYIRIKGLPADARTEEILALFTQQGVDRNSLFLVGTKPVDGRVEATVITTAEEGGAIAIGLEGIEFRHERLDFEICENANGMGVSSSKDSDTLTLTWRAPCSTVVATFASDADARSKVQSLNRQVCGGRRVKVEINQPQPNRVHLDGNRSIKISGLPLVILPELVAEFAGCEVSQLRFLKPIAYDAVEGLRQFEQYLKLNFLGNRFPWTRLPDPHQYILSILPQQYHAQKRIWDSFTDPGPGQDKAASSSVRVHVPPYNNARVQIRVVGDDKQAVGSLKVRVENVAGGEALPRDLWHRSLKLHAGSQFINSVVDATGVYARADWKLCVVKLYGAEPAAIERARDMVRAEVERLNALEWSVFLKRESIRFFVQRGVKTLKETLGEENAALAFTGGTTKLVIRGGEDARQVVDRLIAESIEGVPPRTTNGTIATCPICYDEVTHPVLLGCNHSYCMGCLRHYISTAADTFPLNCLGNEATCGVPIALPVIERFLSPAQFQELLETAYTRYIEQHPDEFKYCKTADCTQVYRRQPARAGGPTPTPVTCPSCFFKVCPACDEEGHEGMSCEQRRVQNDPGEQERRNDEWAAEHGVKRCPVCSVYIEKTEGCNHMTCRCGAHICWICVRQFAQGEIYPHLQAVHGGAFDVPPELRAAAPPPVLPAYGLRLGMGELDEDAPARAQRLERARRAREAIVQLGQPPAVPAVQPRARIVPAAAVAAPPARPLAPYQGDPAWLQEYQARRAAERRELQERWRRQAEADAQRQRVQREAAAAAARQRENGATIASLPVELLSSIFILCLEESLRPSTYVAPLLLTRICRFWRDIALHTPALWCTFCTDVTDTPGLAALAELWLSLSRDLPLSISIYSDPSPFAHQERLEDPFGFYQTVCAHAARWQRVTLELPQNALMKLNRIHHRLDLLEELSILTTPQANREHTNWVLQPFVDAPRLRSFSLRLLVQSLSPRTVHLPWSSLTTFVGQYLDTDDCVFVLKEAANLTHCTLLNVATGIDDDVEANVRLPRLCVLNMDGPYTDDFLHVLSFLTLPTLHTLSLGSLEEDTLDHPTDIYWTSLESFLTRSAPAITRLSVSADTWSAADLLNCIQLMPSVEHLEIIGFTDGFSGLLPLVQTAETYVPCLQTLAFRAKTPPTSYEVLLLVLLARTSPNLREPYSRLTRFECTWSDPNEYPGVDEETLEQFRIFASRGLSVHLGQPDVSFI</sequence>
<evidence type="ECO:0000259" key="13">
    <source>
        <dbReference type="PROSITE" id="PS51873"/>
    </source>
</evidence>
<dbReference type="InterPro" id="IPR027370">
    <property type="entry name" value="Znf-RING_euk"/>
</dbReference>
<dbReference type="PROSITE" id="PS51873">
    <property type="entry name" value="TRIAD"/>
    <property type="match status" value="1"/>
</dbReference>
<evidence type="ECO:0000256" key="7">
    <source>
        <dbReference type="ARBA" id="ARBA00022786"/>
    </source>
</evidence>
<dbReference type="EMBL" id="JACAZE010000001">
    <property type="protein sequence ID" value="KAF7323265.1"/>
    <property type="molecule type" value="Genomic_DNA"/>
</dbReference>
<gene>
    <name evidence="14" type="ORF">HMN09_00107300</name>
</gene>
<keyword evidence="11" id="KW-0472">Membrane</keyword>
<evidence type="ECO:0000256" key="2">
    <source>
        <dbReference type="ARBA" id="ARBA00012251"/>
    </source>
</evidence>
<dbReference type="SMART" id="SM00184">
    <property type="entry name" value="RING"/>
    <property type="match status" value="1"/>
</dbReference>
<dbReference type="Pfam" id="PF13445">
    <property type="entry name" value="zf-RING_UBOX"/>
    <property type="match status" value="1"/>
</dbReference>
<reference evidence="14" key="1">
    <citation type="submission" date="2020-05" db="EMBL/GenBank/DDBJ databases">
        <title>Mycena genomes resolve the evolution of fungal bioluminescence.</title>
        <authorList>
            <person name="Tsai I.J."/>
        </authorList>
    </citation>
    <scope>NUCLEOTIDE SEQUENCE</scope>
    <source>
        <strain evidence="14">110903Hualien_Pintung</strain>
    </source>
</reference>
<dbReference type="CDD" id="cd22585">
    <property type="entry name" value="Rcat_RBR_DEAH12-like"/>
    <property type="match status" value="1"/>
</dbReference>
<dbReference type="Gene3D" id="3.80.10.10">
    <property type="entry name" value="Ribonuclease Inhibitor"/>
    <property type="match status" value="1"/>
</dbReference>
<proteinExistence type="predicted"/>
<dbReference type="InterPro" id="IPR013083">
    <property type="entry name" value="Znf_RING/FYVE/PHD"/>
</dbReference>
<dbReference type="CDD" id="cd16449">
    <property type="entry name" value="RING-HC"/>
    <property type="match status" value="1"/>
</dbReference>
<feature type="region of interest" description="Disordered" evidence="10">
    <location>
        <begin position="1"/>
        <end position="25"/>
    </location>
</feature>
<dbReference type="GO" id="GO:0016567">
    <property type="term" value="P:protein ubiquitination"/>
    <property type="evidence" value="ECO:0007669"/>
    <property type="project" value="InterPro"/>
</dbReference>
<feature type="domain" description="RING-type" evidence="12">
    <location>
        <begin position="517"/>
        <end position="556"/>
    </location>
</feature>
<accession>A0A8H6TT67</accession>
<evidence type="ECO:0000256" key="4">
    <source>
        <dbReference type="ARBA" id="ARBA00022723"/>
    </source>
</evidence>
<dbReference type="Proteomes" id="UP000613580">
    <property type="component" value="Unassembled WGS sequence"/>
</dbReference>
<evidence type="ECO:0000256" key="1">
    <source>
        <dbReference type="ARBA" id="ARBA00001798"/>
    </source>
</evidence>
<comment type="caution">
    <text evidence="14">The sequence shown here is derived from an EMBL/GenBank/DDBJ whole genome shotgun (WGS) entry which is preliminary data.</text>
</comment>
<keyword evidence="11" id="KW-1133">Transmembrane helix</keyword>
<keyword evidence="3 14" id="KW-0808">Transferase</keyword>
<dbReference type="InterPro" id="IPR032675">
    <property type="entry name" value="LRR_dom_sf"/>
</dbReference>
<dbReference type="PROSITE" id="PS50089">
    <property type="entry name" value="ZF_RING_2"/>
    <property type="match status" value="1"/>
</dbReference>
<name>A0A8H6TT67_MYCCL</name>
<dbReference type="Pfam" id="PF26200">
    <property type="entry name" value="Rcat_RNF216"/>
    <property type="match status" value="1"/>
</dbReference>
<dbReference type="Gene3D" id="3.30.40.10">
    <property type="entry name" value="Zinc/RING finger domain, C3HC4 (zinc finger)"/>
    <property type="match status" value="1"/>
</dbReference>
<keyword evidence="6 9" id="KW-0863">Zinc-finger</keyword>
<keyword evidence="4" id="KW-0479">Metal-binding</keyword>
<evidence type="ECO:0000256" key="3">
    <source>
        <dbReference type="ARBA" id="ARBA00022679"/>
    </source>
</evidence>
<evidence type="ECO:0000313" key="14">
    <source>
        <dbReference type="EMBL" id="KAF7323265.1"/>
    </source>
</evidence>
<dbReference type="InterPro" id="IPR001841">
    <property type="entry name" value="Znf_RING"/>
</dbReference>
<dbReference type="EC" id="2.3.2.31" evidence="2"/>
<evidence type="ECO:0000256" key="9">
    <source>
        <dbReference type="PROSITE-ProRule" id="PRU00175"/>
    </source>
</evidence>
<evidence type="ECO:0000256" key="6">
    <source>
        <dbReference type="ARBA" id="ARBA00022771"/>
    </source>
</evidence>
<comment type="catalytic activity">
    <reaction evidence="1">
        <text>[E2 ubiquitin-conjugating enzyme]-S-ubiquitinyl-L-cysteine + [acceptor protein]-L-lysine = [E2 ubiquitin-conjugating enzyme]-L-cysteine + [acceptor protein]-N(6)-ubiquitinyl-L-lysine.</text>
        <dbReference type="EC" id="2.3.2.31"/>
    </reaction>
</comment>
<keyword evidence="5" id="KW-0677">Repeat</keyword>
<dbReference type="GO" id="GO:0061630">
    <property type="term" value="F:ubiquitin protein ligase activity"/>
    <property type="evidence" value="ECO:0007669"/>
    <property type="project" value="UniProtKB-EC"/>
</dbReference>
<dbReference type="PANTHER" id="PTHR11685">
    <property type="entry name" value="RBR FAMILY RING FINGER AND IBR DOMAIN-CONTAINING"/>
    <property type="match status" value="1"/>
</dbReference>
<keyword evidence="7" id="KW-0833">Ubl conjugation pathway</keyword>
<dbReference type="Gene3D" id="1.20.120.1750">
    <property type="match status" value="1"/>
</dbReference>
<dbReference type="GO" id="GO:0008270">
    <property type="term" value="F:zinc ion binding"/>
    <property type="evidence" value="ECO:0007669"/>
    <property type="project" value="UniProtKB-KW"/>
</dbReference>
<feature type="domain" description="RING-type" evidence="13">
    <location>
        <begin position="513"/>
        <end position="729"/>
    </location>
</feature>
<feature type="transmembrane region" description="Helical" evidence="11">
    <location>
        <begin position="57"/>
        <end position="75"/>
    </location>
</feature>
<dbReference type="Pfam" id="PF01485">
    <property type="entry name" value="IBR"/>
    <property type="match status" value="1"/>
</dbReference>
<keyword evidence="8" id="KW-0862">Zinc</keyword>
<evidence type="ECO:0000256" key="11">
    <source>
        <dbReference type="SAM" id="Phobius"/>
    </source>
</evidence>
<keyword evidence="15" id="KW-1185">Reference proteome</keyword>
<dbReference type="InterPro" id="IPR044066">
    <property type="entry name" value="TRIAD_supradom"/>
</dbReference>
<protein>
    <recommendedName>
        <fullName evidence="2">RBR-type E3 ubiquitin transferase</fullName>
        <ecNumber evidence="2">2.3.2.31</ecNumber>
    </recommendedName>
</protein>
<evidence type="ECO:0000256" key="10">
    <source>
        <dbReference type="SAM" id="MobiDB-lite"/>
    </source>
</evidence>
<organism evidence="14 15">
    <name type="scientific">Mycena chlorophos</name>
    <name type="common">Agaric fungus</name>
    <name type="synonym">Agaricus chlorophos</name>
    <dbReference type="NCBI Taxonomy" id="658473"/>
    <lineage>
        <taxon>Eukaryota</taxon>
        <taxon>Fungi</taxon>
        <taxon>Dikarya</taxon>
        <taxon>Basidiomycota</taxon>
        <taxon>Agaricomycotina</taxon>
        <taxon>Agaricomycetes</taxon>
        <taxon>Agaricomycetidae</taxon>
        <taxon>Agaricales</taxon>
        <taxon>Marasmiineae</taxon>
        <taxon>Mycenaceae</taxon>
        <taxon>Mycena</taxon>
    </lineage>
</organism>
<dbReference type="InterPro" id="IPR017907">
    <property type="entry name" value="Znf_RING_CS"/>
</dbReference>
<dbReference type="CDD" id="cd20335">
    <property type="entry name" value="BRcat_RBR"/>
    <property type="match status" value="1"/>
</dbReference>
<evidence type="ECO:0000256" key="8">
    <source>
        <dbReference type="ARBA" id="ARBA00022833"/>
    </source>
</evidence>
<dbReference type="SMART" id="SM00647">
    <property type="entry name" value="IBR"/>
    <property type="match status" value="1"/>
</dbReference>
<dbReference type="OrthoDB" id="1431934at2759"/>
<dbReference type="SUPFAM" id="SSF57850">
    <property type="entry name" value="RING/U-box"/>
    <property type="match status" value="2"/>
</dbReference>
<keyword evidence="11" id="KW-0812">Transmembrane</keyword>
<evidence type="ECO:0000259" key="12">
    <source>
        <dbReference type="PROSITE" id="PS50089"/>
    </source>
</evidence>